<keyword evidence="8 10" id="KW-0808">Transferase</keyword>
<dbReference type="InterPro" id="IPR029055">
    <property type="entry name" value="Ntn_hydrolases_N"/>
</dbReference>
<dbReference type="InterPro" id="IPR043138">
    <property type="entry name" value="GGT_lsub"/>
</dbReference>
<comment type="PTM">
    <text evidence="8">Cleaved by autocatalysis into a large and a small subunit.</text>
</comment>
<dbReference type="EMBL" id="CP036278">
    <property type="protein sequence ID" value="QDU57567.1"/>
    <property type="molecule type" value="Genomic_DNA"/>
</dbReference>
<accession>A0A518AS65</accession>
<dbReference type="Gene3D" id="1.10.246.130">
    <property type="match status" value="1"/>
</dbReference>
<protein>
    <recommendedName>
        <fullName evidence="8">Glutathione hydrolase proenzyme</fullName>
        <ecNumber evidence="8">2.3.2.2</ecNumber>
        <ecNumber evidence="8">3.4.19.13</ecNumber>
    </recommendedName>
    <component>
        <recommendedName>
            <fullName evidence="8">Glutathione hydrolase large chain</fullName>
        </recommendedName>
    </component>
    <component>
        <recommendedName>
            <fullName evidence="8">Glutathione hydrolase small chain</fullName>
        </recommendedName>
    </component>
</protein>
<feature type="binding site" evidence="7">
    <location>
        <position position="508"/>
    </location>
    <ligand>
        <name>L-glutamate</name>
        <dbReference type="ChEBI" id="CHEBI:29985"/>
    </ligand>
</feature>
<dbReference type="Pfam" id="PF01019">
    <property type="entry name" value="G_glu_transpept"/>
    <property type="match status" value="1"/>
</dbReference>
<keyword evidence="9" id="KW-1133">Transmembrane helix</keyword>
<sequence length="603" mass="64585">MRPIWPSSKNDVHNFSPIESQGRTVIFSHLKTRFLAWMTNSTSLVFAIAILGGSWIAADKALADTFTGSKYVVATVNPIATDAATEVFEEGGNAIDAAISAALTLAVVDGHNSGIGGGCLILIRTADGKLVAIDGRERAPGKASADMFMVDGVPNGEASQTGPLAAGVPGALAAYDKARSLHGTKPLSRLLEPGIAAATDGFVIDEHLGEVLRAKEAKLKLFEGTRQVYFKPNGRVVTTGDHFKQPQLAHTMQSVADHGIEWFYKGEYAEQVEKWMAANGGMLSAADFASYEAVSRPPVMSTYRDYKVVGFPPPSSGGVHVAQSLNMLEEYDLKAIEARSEVEKIHLVSEVFSRAFADRAYWLGDADHVNVPKGLIDKQYASELSETIDLDKAVAVPSHGTPPQWRQDLFGRHTTHITAADSDGNWVAITATVNTSFGSGVVIPGTGVVLNNEMDDFSIHPGEPNAFGLLGSENNAIAPGKRPLSSMSPTILLNQKDEPVMTIGAAGGPKIITQVVLGIIRFVDFQYPAEEILSEPRYHHQWRPNQLGVEDSMPRELVEELANRGHEIRTLPSGGVSQAIIKNGRGQLTAVADPRVPGKAAGK</sequence>
<evidence type="ECO:0000256" key="1">
    <source>
        <dbReference type="ARBA" id="ARBA00001049"/>
    </source>
</evidence>
<feature type="active site" description="Nucleophile" evidence="6">
    <location>
        <position position="414"/>
    </location>
</feature>
<evidence type="ECO:0000256" key="9">
    <source>
        <dbReference type="SAM" id="Phobius"/>
    </source>
</evidence>
<comment type="subunit">
    <text evidence="8">This enzyme consists of two polypeptide chains, which are synthesized in precursor form from a single polypeptide.</text>
</comment>
<comment type="similarity">
    <text evidence="3 8">Belongs to the gamma-glutamyltransferase family.</text>
</comment>
<dbReference type="InterPro" id="IPR043137">
    <property type="entry name" value="GGT_ssub_C"/>
</dbReference>
<dbReference type="GO" id="GO:0103068">
    <property type="term" value="F:leukotriene C4 gamma-glutamyl transferase activity"/>
    <property type="evidence" value="ECO:0007669"/>
    <property type="project" value="UniProtKB-EC"/>
</dbReference>
<dbReference type="KEGG" id="amuc:Pan181_37850"/>
<comment type="catalytic activity">
    <reaction evidence="5 8">
        <text>an N-terminal (5-L-glutamyl)-[peptide] + an alpha-amino acid = 5-L-glutamyl amino acid + an N-terminal L-alpha-aminoacyl-[peptide]</text>
        <dbReference type="Rhea" id="RHEA:23904"/>
        <dbReference type="Rhea" id="RHEA-COMP:9780"/>
        <dbReference type="Rhea" id="RHEA-COMP:9795"/>
        <dbReference type="ChEBI" id="CHEBI:77644"/>
        <dbReference type="ChEBI" id="CHEBI:78597"/>
        <dbReference type="ChEBI" id="CHEBI:78599"/>
        <dbReference type="ChEBI" id="CHEBI:78608"/>
        <dbReference type="EC" id="2.3.2.2"/>
    </reaction>
</comment>
<dbReference type="InterPro" id="IPR051792">
    <property type="entry name" value="GGT_bact"/>
</dbReference>
<gene>
    <name evidence="10" type="primary">ggt</name>
    <name evidence="10" type="ORF">Pan181_37850</name>
</gene>
<keyword evidence="8" id="KW-0317">Glutathione biosynthesis</keyword>
<evidence type="ECO:0000313" key="10">
    <source>
        <dbReference type="EMBL" id="QDU57567.1"/>
    </source>
</evidence>
<evidence type="ECO:0000256" key="3">
    <source>
        <dbReference type="ARBA" id="ARBA00009381"/>
    </source>
</evidence>
<dbReference type="Gene3D" id="3.60.20.40">
    <property type="match status" value="1"/>
</dbReference>
<dbReference type="PANTHER" id="PTHR43199:SF6">
    <property type="entry name" value="GLUTATHIONE HYDROLASE PROENZYME"/>
    <property type="match status" value="1"/>
</dbReference>
<evidence type="ECO:0000256" key="7">
    <source>
        <dbReference type="PIRSR" id="PIRSR600101-2"/>
    </source>
</evidence>
<keyword evidence="8" id="KW-0865">Zymogen</keyword>
<dbReference type="EC" id="3.4.19.13" evidence="8"/>
<dbReference type="PROSITE" id="PS00462">
    <property type="entry name" value="G_GLU_TRANSPEPTIDASE"/>
    <property type="match status" value="1"/>
</dbReference>
<dbReference type="PANTHER" id="PTHR43199">
    <property type="entry name" value="GLUTATHIONE HYDROLASE"/>
    <property type="match status" value="1"/>
</dbReference>
<keyword evidence="4 8" id="KW-0012">Acyltransferase</keyword>
<feature type="binding site" evidence="7">
    <location>
        <begin position="432"/>
        <end position="434"/>
    </location>
    <ligand>
        <name>L-glutamate</name>
        <dbReference type="ChEBI" id="CHEBI:29985"/>
    </ligand>
</feature>
<proteinExistence type="inferred from homology"/>
<organism evidence="10 11">
    <name type="scientific">Aeoliella mucimassa</name>
    <dbReference type="NCBI Taxonomy" id="2527972"/>
    <lineage>
        <taxon>Bacteria</taxon>
        <taxon>Pseudomonadati</taxon>
        <taxon>Planctomycetota</taxon>
        <taxon>Planctomycetia</taxon>
        <taxon>Pirellulales</taxon>
        <taxon>Lacipirellulaceae</taxon>
        <taxon>Aeoliella</taxon>
    </lineage>
</organism>
<comment type="catalytic activity">
    <reaction evidence="2 8">
        <text>glutathione + H2O = L-cysteinylglycine + L-glutamate</text>
        <dbReference type="Rhea" id="RHEA:28807"/>
        <dbReference type="ChEBI" id="CHEBI:15377"/>
        <dbReference type="ChEBI" id="CHEBI:29985"/>
        <dbReference type="ChEBI" id="CHEBI:57925"/>
        <dbReference type="ChEBI" id="CHEBI:61694"/>
        <dbReference type="EC" id="3.4.19.13"/>
    </reaction>
</comment>
<dbReference type="UniPathway" id="UPA00204"/>
<dbReference type="GO" id="GO:0006750">
    <property type="term" value="P:glutathione biosynthetic process"/>
    <property type="evidence" value="ECO:0007669"/>
    <property type="project" value="UniProtKB-KW"/>
</dbReference>
<dbReference type="SUPFAM" id="SSF56235">
    <property type="entry name" value="N-terminal nucleophile aminohydrolases (Ntn hydrolases)"/>
    <property type="match status" value="1"/>
</dbReference>
<dbReference type="InterPro" id="IPR055262">
    <property type="entry name" value="GGT_CS"/>
</dbReference>
<dbReference type="GO" id="GO:0006751">
    <property type="term" value="P:glutathione catabolic process"/>
    <property type="evidence" value="ECO:0007669"/>
    <property type="project" value="UniProtKB-UniRule"/>
</dbReference>
<dbReference type="Proteomes" id="UP000315750">
    <property type="component" value="Chromosome"/>
</dbReference>
<comment type="pathway">
    <text evidence="8">Sulfur metabolism; glutathione metabolism.</text>
</comment>
<evidence type="ECO:0000256" key="2">
    <source>
        <dbReference type="ARBA" id="ARBA00001089"/>
    </source>
</evidence>
<comment type="catalytic activity">
    <reaction evidence="1 8">
        <text>an S-substituted glutathione + H2O = an S-substituted L-cysteinylglycine + L-glutamate</text>
        <dbReference type="Rhea" id="RHEA:59468"/>
        <dbReference type="ChEBI" id="CHEBI:15377"/>
        <dbReference type="ChEBI" id="CHEBI:29985"/>
        <dbReference type="ChEBI" id="CHEBI:90779"/>
        <dbReference type="ChEBI" id="CHEBI:143103"/>
        <dbReference type="EC" id="3.4.19.13"/>
    </reaction>
</comment>
<keyword evidence="9" id="KW-0472">Membrane</keyword>
<dbReference type="InterPro" id="IPR000101">
    <property type="entry name" value="GGT_peptidase"/>
</dbReference>
<feature type="binding site" evidence="7">
    <location>
        <begin position="485"/>
        <end position="486"/>
    </location>
    <ligand>
        <name>L-glutamate</name>
        <dbReference type="ChEBI" id="CHEBI:29985"/>
    </ligand>
</feature>
<evidence type="ECO:0000256" key="4">
    <source>
        <dbReference type="ARBA" id="ARBA00023315"/>
    </source>
</evidence>
<reference evidence="10 11" key="1">
    <citation type="submission" date="2019-02" db="EMBL/GenBank/DDBJ databases">
        <title>Deep-cultivation of Planctomycetes and their phenomic and genomic characterization uncovers novel biology.</title>
        <authorList>
            <person name="Wiegand S."/>
            <person name="Jogler M."/>
            <person name="Boedeker C."/>
            <person name="Pinto D."/>
            <person name="Vollmers J."/>
            <person name="Rivas-Marin E."/>
            <person name="Kohn T."/>
            <person name="Peeters S.H."/>
            <person name="Heuer A."/>
            <person name="Rast P."/>
            <person name="Oberbeckmann S."/>
            <person name="Bunk B."/>
            <person name="Jeske O."/>
            <person name="Meyerdierks A."/>
            <person name="Storesund J.E."/>
            <person name="Kallscheuer N."/>
            <person name="Luecker S."/>
            <person name="Lage O.M."/>
            <person name="Pohl T."/>
            <person name="Merkel B.J."/>
            <person name="Hornburger P."/>
            <person name="Mueller R.-W."/>
            <person name="Bruemmer F."/>
            <person name="Labrenz M."/>
            <person name="Spormann A.M."/>
            <person name="Op den Camp H."/>
            <person name="Overmann J."/>
            <person name="Amann R."/>
            <person name="Jetten M.S.M."/>
            <person name="Mascher T."/>
            <person name="Medema M.H."/>
            <person name="Devos D.P."/>
            <person name="Kaster A.-K."/>
            <person name="Ovreas L."/>
            <person name="Rohde M."/>
            <person name="Galperin M.Y."/>
            <person name="Jogler C."/>
        </authorList>
    </citation>
    <scope>NUCLEOTIDE SEQUENCE [LARGE SCALE GENOMIC DNA]</scope>
    <source>
        <strain evidence="10 11">Pan181</strain>
    </source>
</reference>
<dbReference type="NCBIfam" id="TIGR00066">
    <property type="entry name" value="g_glut_trans"/>
    <property type="match status" value="1"/>
</dbReference>
<dbReference type="AlphaFoldDB" id="A0A518AS65"/>
<keyword evidence="11" id="KW-1185">Reference proteome</keyword>
<dbReference type="GO" id="GO:0036374">
    <property type="term" value="F:glutathione hydrolase activity"/>
    <property type="evidence" value="ECO:0007669"/>
    <property type="project" value="UniProtKB-UniRule"/>
</dbReference>
<dbReference type="EC" id="2.3.2.2" evidence="8"/>
<dbReference type="PRINTS" id="PR01210">
    <property type="entry name" value="GGTRANSPTASE"/>
</dbReference>
<evidence type="ECO:0000256" key="8">
    <source>
        <dbReference type="RuleBase" id="RU368036"/>
    </source>
</evidence>
<feature type="transmembrane region" description="Helical" evidence="9">
    <location>
        <begin position="34"/>
        <end position="57"/>
    </location>
</feature>
<keyword evidence="8" id="KW-0378">Hydrolase</keyword>
<feature type="binding site" evidence="7">
    <location>
        <position position="136"/>
    </location>
    <ligand>
        <name>L-glutamate</name>
        <dbReference type="ChEBI" id="CHEBI:29985"/>
    </ligand>
</feature>
<feature type="binding site" evidence="7">
    <location>
        <position position="456"/>
    </location>
    <ligand>
        <name>L-glutamate</name>
        <dbReference type="ChEBI" id="CHEBI:29985"/>
    </ligand>
</feature>
<evidence type="ECO:0000313" key="11">
    <source>
        <dbReference type="Proteomes" id="UP000315750"/>
    </source>
</evidence>
<keyword evidence="9" id="KW-0812">Transmembrane</keyword>
<evidence type="ECO:0000256" key="6">
    <source>
        <dbReference type="PIRSR" id="PIRSR600101-1"/>
    </source>
</evidence>
<name>A0A518AS65_9BACT</name>
<evidence type="ECO:0000256" key="5">
    <source>
        <dbReference type="ARBA" id="ARBA00047417"/>
    </source>
</evidence>